<dbReference type="PANTHER" id="PTHR13245">
    <property type="entry name" value="RRP15-LIKE PROTEIN"/>
    <property type="match status" value="1"/>
</dbReference>
<dbReference type="FunCoup" id="A0A6J0BZ80">
    <property type="interactions" value="544"/>
</dbReference>
<feature type="region of interest" description="Disordered" evidence="3">
    <location>
        <begin position="130"/>
        <end position="187"/>
    </location>
</feature>
<dbReference type="PANTHER" id="PTHR13245:SF14">
    <property type="entry name" value="RRP15-LIKE PROTEIN"/>
    <property type="match status" value="1"/>
</dbReference>
<evidence type="ECO:0000256" key="3">
    <source>
        <dbReference type="SAM" id="MobiDB-lite"/>
    </source>
</evidence>
<evidence type="ECO:0000256" key="2">
    <source>
        <dbReference type="ARBA" id="ARBA00017475"/>
    </source>
</evidence>
<comment type="similarity">
    <text evidence="1">Belongs to the RRP15 family.</text>
</comment>
<gene>
    <name evidence="5" type="primary">LOC107224157</name>
</gene>
<dbReference type="Pfam" id="PF07890">
    <property type="entry name" value="Rrp15p"/>
    <property type="match status" value="1"/>
</dbReference>
<feature type="compositionally biased region" description="Basic residues" evidence="3">
    <location>
        <begin position="99"/>
        <end position="110"/>
    </location>
</feature>
<dbReference type="InterPro" id="IPR012459">
    <property type="entry name" value="Rrp15"/>
</dbReference>
<feature type="compositionally biased region" description="Basic and acidic residues" evidence="3">
    <location>
        <begin position="1"/>
        <end position="11"/>
    </location>
</feature>
<dbReference type="GO" id="GO:0030687">
    <property type="term" value="C:preribosome, large subunit precursor"/>
    <property type="evidence" value="ECO:0007669"/>
    <property type="project" value="TreeGrafter"/>
</dbReference>
<name>A0A6J0BZ80_NEOLC</name>
<protein>
    <recommendedName>
        <fullName evidence="2">RRP15-like protein</fullName>
    </recommendedName>
</protein>
<sequence length="312" mass="35049">MIALETVERMNRSPKKPKVEIQFANDRAESSDDGDVDSGRETEENMVESADEGDIEDASGSDEVESGSAEEEDDSTAPNSNSDDDKSKGNPGWADAMKKILRTKKPKRKTSIVLSKAKKLCDVVPKSKIVSPGFEVDGNEETVTEEPSKKLKTSQDKREKEAEHGMRKRREVDLGIRVKPTPLDRDREKTLQKIATKGVVQLFNAVRQQQKDIEKRLEEAGPLERKREMVLKNIDKRAFLDVLMGGTKSISVDGPVKTENQNDMQMEKGDEEKTWNVLRDDFMMGAKLKDWDKNAEDDEADSSAPEEMDSDD</sequence>
<evidence type="ECO:0000313" key="5">
    <source>
        <dbReference type="RefSeq" id="XP_015519587.1"/>
    </source>
</evidence>
<dbReference type="KEGG" id="nlo:107224157"/>
<evidence type="ECO:0000256" key="1">
    <source>
        <dbReference type="ARBA" id="ARBA00007462"/>
    </source>
</evidence>
<dbReference type="InParanoid" id="A0A6J0BZ80"/>
<organism evidence="5">
    <name type="scientific">Neodiprion lecontei</name>
    <name type="common">Redheaded pine sawfly</name>
    <dbReference type="NCBI Taxonomy" id="441921"/>
    <lineage>
        <taxon>Eukaryota</taxon>
        <taxon>Metazoa</taxon>
        <taxon>Ecdysozoa</taxon>
        <taxon>Arthropoda</taxon>
        <taxon>Hexapoda</taxon>
        <taxon>Insecta</taxon>
        <taxon>Pterygota</taxon>
        <taxon>Neoptera</taxon>
        <taxon>Endopterygota</taxon>
        <taxon>Hymenoptera</taxon>
        <taxon>Tenthredinoidea</taxon>
        <taxon>Diprionidae</taxon>
        <taxon>Diprioninae</taxon>
        <taxon>Neodiprion</taxon>
    </lineage>
</organism>
<proteinExistence type="inferred from homology"/>
<dbReference type="RefSeq" id="XP_015519587.1">
    <property type="nucleotide sequence ID" value="XM_015664101.2"/>
</dbReference>
<feature type="region of interest" description="Disordered" evidence="3">
    <location>
        <begin position="249"/>
        <end position="272"/>
    </location>
</feature>
<feature type="compositionally biased region" description="Basic and acidic residues" evidence="3">
    <location>
        <begin position="146"/>
        <end position="187"/>
    </location>
</feature>
<dbReference type="GO" id="GO:0000460">
    <property type="term" value="P:maturation of 5.8S rRNA"/>
    <property type="evidence" value="ECO:0007669"/>
    <property type="project" value="TreeGrafter"/>
</dbReference>
<dbReference type="AlphaFoldDB" id="A0A6J0BZ80"/>
<dbReference type="Proteomes" id="UP000829291">
    <property type="component" value="Chromosome 4"/>
</dbReference>
<dbReference type="GO" id="GO:0000470">
    <property type="term" value="P:maturation of LSU-rRNA"/>
    <property type="evidence" value="ECO:0007669"/>
    <property type="project" value="TreeGrafter"/>
</dbReference>
<feature type="compositionally biased region" description="Acidic residues" evidence="3">
    <location>
        <begin position="295"/>
        <end position="312"/>
    </location>
</feature>
<feature type="region of interest" description="Disordered" evidence="3">
    <location>
        <begin position="288"/>
        <end position="312"/>
    </location>
</feature>
<dbReference type="OrthoDB" id="20949at2759"/>
<evidence type="ECO:0000313" key="4">
    <source>
        <dbReference type="Proteomes" id="UP000829291"/>
    </source>
</evidence>
<accession>A0A6J0BZ80</accession>
<keyword evidence="4" id="KW-1185">Reference proteome</keyword>
<reference evidence="5" key="1">
    <citation type="submission" date="2025-08" db="UniProtKB">
        <authorList>
            <consortium name="RefSeq"/>
        </authorList>
    </citation>
    <scope>IDENTIFICATION</scope>
    <source>
        <tissue evidence="5">Thorax and Abdomen</tissue>
    </source>
</reference>
<feature type="region of interest" description="Disordered" evidence="3">
    <location>
        <begin position="1"/>
        <end position="110"/>
    </location>
</feature>
<dbReference type="GeneID" id="107224157"/>
<feature type="compositionally biased region" description="Acidic residues" evidence="3">
    <location>
        <begin position="44"/>
        <end position="75"/>
    </location>
</feature>